<evidence type="ECO:0000313" key="4">
    <source>
        <dbReference type="Proteomes" id="UP001249851"/>
    </source>
</evidence>
<comment type="caution">
    <text evidence="3">The sequence shown here is derived from an EMBL/GenBank/DDBJ whole genome shotgun (WGS) entry which is preliminary data.</text>
</comment>
<sequence length="305" mass="34701">MKSFVLFICLCIALANGTELQRKGKVPLALRRIMAKVTSLEGFLRALKFDEASLRERVKNFSTDGSRFHLGKVASRSNSTDPVYLDNAPCKPRPEAVEVPQPEDKNALHFPLFVTLHRCRGACSERPFETRCEARETESLTLLASKVTWSSGSRNSNELEPEVAFLPVTNHTKCGCPCAVKPAECDNRTQVYSKENCRCECKPIQPSCPIRFQWNPEKCQCVCHPSENQKICSKRLQFDDKRCKCVCSSRRCKMKTKIRDPRDCRCKCPRFPKCPPGTVRDAQTCNCDWAPKTSRSEMSRGRRRL</sequence>
<protein>
    <submittedName>
        <fullName evidence="3">Vascular endothelial growth factor D</fullName>
    </submittedName>
</protein>
<keyword evidence="1" id="KW-0732">Signal</keyword>
<evidence type="ECO:0000259" key="2">
    <source>
        <dbReference type="PROSITE" id="PS50278"/>
    </source>
</evidence>
<dbReference type="EMBL" id="JARQWQ010000026">
    <property type="protein sequence ID" value="KAK2563119.1"/>
    <property type="molecule type" value="Genomic_DNA"/>
</dbReference>
<dbReference type="Gene3D" id="2.10.90.10">
    <property type="entry name" value="Cystine-knot cytokines"/>
    <property type="match status" value="1"/>
</dbReference>
<proteinExistence type="predicted"/>
<keyword evidence="4" id="KW-1185">Reference proteome</keyword>
<gene>
    <name evidence="3" type="ORF">P5673_013458</name>
</gene>
<accession>A0AAD9V6L2</accession>
<feature type="chain" id="PRO_5041997435" evidence="1">
    <location>
        <begin position="18"/>
        <end position="305"/>
    </location>
</feature>
<dbReference type="GO" id="GO:0005576">
    <property type="term" value="C:extracellular region"/>
    <property type="evidence" value="ECO:0007669"/>
    <property type="project" value="UniProtKB-SubCell"/>
</dbReference>
<dbReference type="SUPFAM" id="SSF57501">
    <property type="entry name" value="Cystine-knot cytokines"/>
    <property type="match status" value="1"/>
</dbReference>
<reference evidence="3" key="2">
    <citation type="journal article" date="2023" name="Science">
        <title>Genomic signatures of disease resistance in endangered staghorn corals.</title>
        <authorList>
            <person name="Vollmer S.V."/>
            <person name="Selwyn J.D."/>
            <person name="Despard B.A."/>
            <person name="Roesel C.L."/>
        </authorList>
    </citation>
    <scope>NUCLEOTIDE SEQUENCE</scope>
    <source>
        <strain evidence="3">K2</strain>
    </source>
</reference>
<dbReference type="PROSITE" id="PS50278">
    <property type="entry name" value="PDGF_2"/>
    <property type="match status" value="1"/>
</dbReference>
<dbReference type="InterPro" id="IPR029034">
    <property type="entry name" value="Cystine-knot_cytokine"/>
</dbReference>
<feature type="domain" description="Platelet-derived growth factor (PDGF) family profile" evidence="2">
    <location>
        <begin position="75"/>
        <end position="176"/>
    </location>
</feature>
<feature type="signal peptide" evidence="1">
    <location>
        <begin position="1"/>
        <end position="17"/>
    </location>
</feature>
<dbReference type="AlphaFoldDB" id="A0AAD9V6L2"/>
<evidence type="ECO:0000256" key="1">
    <source>
        <dbReference type="SAM" id="SignalP"/>
    </source>
</evidence>
<name>A0AAD9V6L2_ACRCE</name>
<dbReference type="GO" id="GO:0008083">
    <property type="term" value="F:growth factor activity"/>
    <property type="evidence" value="ECO:0007669"/>
    <property type="project" value="InterPro"/>
</dbReference>
<reference evidence="3" key="1">
    <citation type="journal article" date="2023" name="G3 (Bethesda)">
        <title>Whole genome assembly and annotation of the endangered Caribbean coral Acropora cervicornis.</title>
        <authorList>
            <person name="Selwyn J.D."/>
            <person name="Vollmer S.V."/>
        </authorList>
    </citation>
    <scope>NUCLEOTIDE SEQUENCE</scope>
    <source>
        <strain evidence="3">K2</strain>
    </source>
</reference>
<evidence type="ECO:0000313" key="3">
    <source>
        <dbReference type="EMBL" id="KAK2563119.1"/>
    </source>
</evidence>
<organism evidence="3 4">
    <name type="scientific">Acropora cervicornis</name>
    <name type="common">Staghorn coral</name>
    <dbReference type="NCBI Taxonomy" id="6130"/>
    <lineage>
        <taxon>Eukaryota</taxon>
        <taxon>Metazoa</taxon>
        <taxon>Cnidaria</taxon>
        <taxon>Anthozoa</taxon>
        <taxon>Hexacorallia</taxon>
        <taxon>Scleractinia</taxon>
        <taxon>Astrocoeniina</taxon>
        <taxon>Acroporidae</taxon>
        <taxon>Acropora</taxon>
    </lineage>
</organism>
<dbReference type="Proteomes" id="UP001249851">
    <property type="component" value="Unassembled WGS sequence"/>
</dbReference>
<dbReference type="GO" id="GO:0016020">
    <property type="term" value="C:membrane"/>
    <property type="evidence" value="ECO:0007669"/>
    <property type="project" value="InterPro"/>
</dbReference>
<dbReference type="InterPro" id="IPR000072">
    <property type="entry name" value="PDGF/VEGF_dom"/>
</dbReference>